<proteinExistence type="predicted"/>
<evidence type="ECO:0000256" key="1">
    <source>
        <dbReference type="SAM" id="MobiDB-lite"/>
    </source>
</evidence>
<organism evidence="2 3">
    <name type="scientific">Lithospermum erythrorhizon</name>
    <name type="common">Purple gromwell</name>
    <name type="synonym">Lithospermum officinale var. erythrorhizon</name>
    <dbReference type="NCBI Taxonomy" id="34254"/>
    <lineage>
        <taxon>Eukaryota</taxon>
        <taxon>Viridiplantae</taxon>
        <taxon>Streptophyta</taxon>
        <taxon>Embryophyta</taxon>
        <taxon>Tracheophyta</taxon>
        <taxon>Spermatophyta</taxon>
        <taxon>Magnoliopsida</taxon>
        <taxon>eudicotyledons</taxon>
        <taxon>Gunneridae</taxon>
        <taxon>Pentapetalae</taxon>
        <taxon>asterids</taxon>
        <taxon>lamiids</taxon>
        <taxon>Boraginales</taxon>
        <taxon>Boraginaceae</taxon>
        <taxon>Boraginoideae</taxon>
        <taxon>Lithospermeae</taxon>
        <taxon>Lithospermum</taxon>
    </lineage>
</organism>
<feature type="region of interest" description="Disordered" evidence="1">
    <location>
        <begin position="1"/>
        <end position="28"/>
    </location>
</feature>
<dbReference type="Proteomes" id="UP001454036">
    <property type="component" value="Unassembled WGS sequence"/>
</dbReference>
<sequence>MIPSRASEKCRKSRSCPVLAPWTRSPSPSVVWTPSKLASMIGLLPPKPSPSSGPSVNSPVDRRGRRTRWPPHKKTKCSYRIGEPPLGGQRTANGRVLKKIIDERYRRWRRIYLISQSGDGRDHLFVIWVRKRSLSC</sequence>
<feature type="region of interest" description="Disordered" evidence="1">
    <location>
        <begin position="43"/>
        <end position="91"/>
    </location>
</feature>
<name>A0AAV3S332_LITER</name>
<protein>
    <submittedName>
        <fullName evidence="2">Uncharacterized protein</fullName>
    </submittedName>
</protein>
<evidence type="ECO:0000313" key="2">
    <source>
        <dbReference type="EMBL" id="GAA0187355.1"/>
    </source>
</evidence>
<feature type="compositionally biased region" description="Basic residues" evidence="1">
    <location>
        <begin position="63"/>
        <end position="77"/>
    </location>
</feature>
<evidence type="ECO:0000313" key="3">
    <source>
        <dbReference type="Proteomes" id="UP001454036"/>
    </source>
</evidence>
<accession>A0AAV3S332</accession>
<feature type="compositionally biased region" description="Basic and acidic residues" evidence="1">
    <location>
        <begin position="1"/>
        <end position="10"/>
    </location>
</feature>
<dbReference type="EMBL" id="BAABME010014621">
    <property type="protein sequence ID" value="GAA0187355.1"/>
    <property type="molecule type" value="Genomic_DNA"/>
</dbReference>
<comment type="caution">
    <text evidence="2">The sequence shown here is derived from an EMBL/GenBank/DDBJ whole genome shotgun (WGS) entry which is preliminary data.</text>
</comment>
<gene>
    <name evidence="2" type="ORF">LIER_34643</name>
</gene>
<keyword evidence="3" id="KW-1185">Reference proteome</keyword>
<dbReference type="AlphaFoldDB" id="A0AAV3S332"/>
<reference evidence="2 3" key="1">
    <citation type="submission" date="2024-01" db="EMBL/GenBank/DDBJ databases">
        <title>The complete chloroplast genome sequence of Lithospermum erythrorhizon: insights into the phylogenetic relationship among Boraginaceae species and the maternal lineages of purple gromwells.</title>
        <authorList>
            <person name="Okada T."/>
            <person name="Watanabe K."/>
        </authorList>
    </citation>
    <scope>NUCLEOTIDE SEQUENCE [LARGE SCALE GENOMIC DNA]</scope>
</reference>